<dbReference type="AlphaFoldDB" id="A0A448WLX2"/>
<name>A0A448WLX2_9PLAT</name>
<evidence type="ECO:0000313" key="2">
    <source>
        <dbReference type="EMBL" id="VEL15105.1"/>
    </source>
</evidence>
<feature type="compositionally biased region" description="Polar residues" evidence="1">
    <location>
        <begin position="163"/>
        <end position="172"/>
    </location>
</feature>
<protein>
    <submittedName>
        <fullName evidence="2">Uncharacterized protein</fullName>
    </submittedName>
</protein>
<reference evidence="2" key="1">
    <citation type="submission" date="2018-11" db="EMBL/GenBank/DDBJ databases">
        <authorList>
            <consortium name="Pathogen Informatics"/>
        </authorList>
    </citation>
    <scope>NUCLEOTIDE SEQUENCE</scope>
</reference>
<keyword evidence="3" id="KW-1185">Reference proteome</keyword>
<feature type="region of interest" description="Disordered" evidence="1">
    <location>
        <begin position="163"/>
        <end position="216"/>
    </location>
</feature>
<evidence type="ECO:0000256" key="1">
    <source>
        <dbReference type="SAM" id="MobiDB-lite"/>
    </source>
</evidence>
<dbReference type="Proteomes" id="UP000784294">
    <property type="component" value="Unassembled WGS sequence"/>
</dbReference>
<dbReference type="EMBL" id="CAAALY010023446">
    <property type="protein sequence ID" value="VEL15105.1"/>
    <property type="molecule type" value="Genomic_DNA"/>
</dbReference>
<comment type="caution">
    <text evidence="2">The sequence shown here is derived from an EMBL/GenBank/DDBJ whole genome shotgun (WGS) entry which is preliminary data.</text>
</comment>
<feature type="region of interest" description="Disordered" evidence="1">
    <location>
        <begin position="1"/>
        <end position="38"/>
    </location>
</feature>
<feature type="compositionally biased region" description="Polar residues" evidence="1">
    <location>
        <begin position="1"/>
        <end position="32"/>
    </location>
</feature>
<organism evidence="2 3">
    <name type="scientific">Protopolystoma xenopodis</name>
    <dbReference type="NCBI Taxonomy" id="117903"/>
    <lineage>
        <taxon>Eukaryota</taxon>
        <taxon>Metazoa</taxon>
        <taxon>Spiralia</taxon>
        <taxon>Lophotrochozoa</taxon>
        <taxon>Platyhelminthes</taxon>
        <taxon>Monogenea</taxon>
        <taxon>Polyopisthocotylea</taxon>
        <taxon>Polystomatidea</taxon>
        <taxon>Polystomatidae</taxon>
        <taxon>Protopolystoma</taxon>
    </lineage>
</organism>
<feature type="region of interest" description="Disordered" evidence="1">
    <location>
        <begin position="74"/>
        <end position="93"/>
    </location>
</feature>
<gene>
    <name evidence="2" type="ORF">PXEA_LOCUS8545</name>
</gene>
<evidence type="ECO:0000313" key="3">
    <source>
        <dbReference type="Proteomes" id="UP000784294"/>
    </source>
</evidence>
<sequence>MPTSKQPAATNTTAVSSPSTASLTFNQSQSLVDSPPRGLSAASSILRISSSVACLVTGPLEQVGRLLRSRLSQFSSGSRSPAPTPPPSASSNLATRTLLKPSSRPPSSISITSSCSASAFSSLHAPNQSSAYLDRSSAALAPRRDNLPNLVWPGSCSHFAQGSSPISASTSPGCMMHRSHTSASTGPHQLEGNSAPSPASIFSSASPSHSSSRHNANRSSISSSFCLASENSPPASIGHLAGPTSHSVAGTTPASAAVAFAAALAATMAELSRPRVRRQRFYSLQTTLSAMFTGGGGYNIEANAEALGQSNCPSWQHGFRFSHQYTQQQTVRAPQLRLGTNQPPFFQVISRFKLDLFWHLKPI</sequence>
<accession>A0A448WLX2</accession>
<feature type="compositionally biased region" description="Low complexity" evidence="1">
    <location>
        <begin position="194"/>
        <end position="210"/>
    </location>
</feature>
<proteinExistence type="predicted"/>